<organism evidence="2 3">
    <name type="scientific">Aeromicrobium halocynthiae</name>
    <dbReference type="NCBI Taxonomy" id="560557"/>
    <lineage>
        <taxon>Bacteria</taxon>
        <taxon>Bacillati</taxon>
        <taxon>Actinomycetota</taxon>
        <taxon>Actinomycetes</taxon>
        <taxon>Propionibacteriales</taxon>
        <taxon>Nocardioidaceae</taxon>
        <taxon>Aeromicrobium</taxon>
    </lineage>
</organism>
<keyword evidence="3" id="KW-1185">Reference proteome</keyword>
<gene>
    <name evidence="2" type="ORF">GCM10009821_23120</name>
</gene>
<dbReference type="RefSeq" id="WP_344328632.1">
    <property type="nucleotide sequence ID" value="NZ_BAAAPY010000008.1"/>
</dbReference>
<name>A0ABN2W3L0_9ACTN</name>
<dbReference type="Gene3D" id="1.10.10.2840">
    <property type="entry name" value="PucR C-terminal helix-turn-helix domain"/>
    <property type="match status" value="1"/>
</dbReference>
<accession>A0ABN2W3L0</accession>
<dbReference type="PANTHER" id="PTHR33744:SF1">
    <property type="entry name" value="DNA-BINDING TRANSCRIPTIONAL ACTIVATOR ADER"/>
    <property type="match status" value="1"/>
</dbReference>
<evidence type="ECO:0000313" key="2">
    <source>
        <dbReference type="EMBL" id="GAA2081791.1"/>
    </source>
</evidence>
<sequence length="148" mass="16299">MSSPAGTGRERRALIRSLADVEAVVGPARPWVRADASFRRAREAHLLGLSGDTDAHLATLAVSADPDAVGDLRARVLAPLQDLTPASREKLTDTWRAWLLHQGRREDIAEVLFVHPQTVRYRVGQLREVYGDLLTDPDFVRDATIALA</sequence>
<reference evidence="2 3" key="1">
    <citation type="journal article" date="2019" name="Int. J. Syst. Evol. Microbiol.">
        <title>The Global Catalogue of Microorganisms (GCM) 10K type strain sequencing project: providing services to taxonomists for standard genome sequencing and annotation.</title>
        <authorList>
            <consortium name="The Broad Institute Genomics Platform"/>
            <consortium name="The Broad Institute Genome Sequencing Center for Infectious Disease"/>
            <person name="Wu L."/>
            <person name="Ma J."/>
        </authorList>
    </citation>
    <scope>NUCLEOTIDE SEQUENCE [LARGE SCALE GENOMIC DNA]</scope>
    <source>
        <strain evidence="2 3">JCM 15749</strain>
    </source>
</reference>
<dbReference type="Pfam" id="PF13556">
    <property type="entry name" value="HTH_30"/>
    <property type="match status" value="1"/>
</dbReference>
<dbReference type="InterPro" id="IPR025736">
    <property type="entry name" value="PucR_C-HTH_dom"/>
</dbReference>
<comment type="caution">
    <text evidence="2">The sequence shown here is derived from an EMBL/GenBank/DDBJ whole genome shotgun (WGS) entry which is preliminary data.</text>
</comment>
<dbReference type="Proteomes" id="UP001501480">
    <property type="component" value="Unassembled WGS sequence"/>
</dbReference>
<dbReference type="PANTHER" id="PTHR33744">
    <property type="entry name" value="CARBOHYDRATE DIACID REGULATOR"/>
    <property type="match status" value="1"/>
</dbReference>
<dbReference type="InterPro" id="IPR042070">
    <property type="entry name" value="PucR_C-HTH_sf"/>
</dbReference>
<evidence type="ECO:0000259" key="1">
    <source>
        <dbReference type="Pfam" id="PF13556"/>
    </source>
</evidence>
<dbReference type="InterPro" id="IPR051448">
    <property type="entry name" value="CdaR-like_regulators"/>
</dbReference>
<protein>
    <recommendedName>
        <fullName evidence="1">PucR C-terminal helix-turn-helix domain-containing protein</fullName>
    </recommendedName>
</protein>
<proteinExistence type="predicted"/>
<evidence type="ECO:0000313" key="3">
    <source>
        <dbReference type="Proteomes" id="UP001501480"/>
    </source>
</evidence>
<dbReference type="EMBL" id="BAAAPY010000008">
    <property type="protein sequence ID" value="GAA2081791.1"/>
    <property type="molecule type" value="Genomic_DNA"/>
</dbReference>
<feature type="domain" description="PucR C-terminal helix-turn-helix" evidence="1">
    <location>
        <begin position="91"/>
        <end position="147"/>
    </location>
</feature>